<evidence type="ECO:0008006" key="5">
    <source>
        <dbReference type="Google" id="ProtNLM"/>
    </source>
</evidence>
<evidence type="ECO:0000313" key="3">
    <source>
        <dbReference type="EMBL" id="MCT1606295.1"/>
    </source>
</evidence>
<sequence>MSTSPTPPPPPRPGHSGQGHRNQPSNPPAPRLSADDESTTFMDRVAHDDGDAAEQKPASAYGLYLGWGAALLLAVILAVVAVWQVNERVYTPEAAAEHYWEALNQGAGREALGFLSSAPEFDQVTVDHVLLDGDALQRSAELVEGAQIGGDEDMAEVSFIVGSENYRTPLPTVLAGTTWGFFDDWRVAPSAITWFEVEVPGAPQGGIGQVQVNGAPVNLDEETARLSAFVPSAVELSVDSQWLVGSAEHVVVHPPQDQDSAERVTLDLEASEAAVELLHTEIQEFFDGCSEEQVLMPAGCPVGVTTNHQVNASTIDWQFPDPEDVTLSFDAEGWQISYESLIAEVSYEARHYHTGEQLTETEQVPFDLDVRVGASGEDLIITVAGRDAAPAEPAGW</sequence>
<gene>
    <name evidence="3" type="ORF">M3B43_02920</name>
</gene>
<dbReference type="Proteomes" id="UP001205046">
    <property type="component" value="Unassembled WGS sequence"/>
</dbReference>
<protein>
    <recommendedName>
        <fullName evidence="5">DUF4179 domain-containing protein</fullName>
    </recommendedName>
</protein>
<evidence type="ECO:0000256" key="2">
    <source>
        <dbReference type="SAM" id="Phobius"/>
    </source>
</evidence>
<reference evidence="3 4" key="1">
    <citation type="submission" date="2022-04" db="EMBL/GenBank/DDBJ databases">
        <title>Human microbiome associated bacterial genomes.</title>
        <authorList>
            <person name="Sandstrom S."/>
            <person name="Salamzade R."/>
            <person name="Kalan L.R."/>
        </authorList>
    </citation>
    <scope>NUCLEOTIDE SEQUENCE [LARGE SCALE GENOMIC DNA]</scope>
    <source>
        <strain evidence="4">p3-SID767</strain>
    </source>
</reference>
<keyword evidence="2" id="KW-0472">Membrane</keyword>
<keyword evidence="4" id="KW-1185">Reference proteome</keyword>
<dbReference type="RefSeq" id="WP_147640469.1">
    <property type="nucleotide sequence ID" value="NZ_JALXMO010000004.1"/>
</dbReference>
<accession>A0ABT2HNN1</accession>
<keyword evidence="2" id="KW-0812">Transmembrane</keyword>
<feature type="region of interest" description="Disordered" evidence="1">
    <location>
        <begin position="1"/>
        <end position="39"/>
    </location>
</feature>
<feature type="compositionally biased region" description="Pro residues" evidence="1">
    <location>
        <begin position="1"/>
        <end position="13"/>
    </location>
</feature>
<keyword evidence="2" id="KW-1133">Transmembrane helix</keyword>
<feature type="transmembrane region" description="Helical" evidence="2">
    <location>
        <begin position="64"/>
        <end position="83"/>
    </location>
</feature>
<evidence type="ECO:0000313" key="4">
    <source>
        <dbReference type="Proteomes" id="UP001205046"/>
    </source>
</evidence>
<proteinExistence type="predicted"/>
<evidence type="ECO:0000256" key="1">
    <source>
        <dbReference type="SAM" id="MobiDB-lite"/>
    </source>
</evidence>
<name>A0ABT2HNN1_9MICC</name>
<comment type="caution">
    <text evidence="3">The sequence shown here is derived from an EMBL/GenBank/DDBJ whole genome shotgun (WGS) entry which is preliminary data.</text>
</comment>
<organism evidence="3 4">
    <name type="scientific">Nesterenkonia massiliensis</name>
    <dbReference type="NCBI Taxonomy" id="1232429"/>
    <lineage>
        <taxon>Bacteria</taxon>
        <taxon>Bacillati</taxon>
        <taxon>Actinomycetota</taxon>
        <taxon>Actinomycetes</taxon>
        <taxon>Micrococcales</taxon>
        <taxon>Micrococcaceae</taxon>
        <taxon>Nesterenkonia</taxon>
    </lineage>
</organism>
<dbReference type="EMBL" id="JALXMO010000004">
    <property type="protein sequence ID" value="MCT1606295.1"/>
    <property type="molecule type" value="Genomic_DNA"/>
</dbReference>